<dbReference type="PANTHER" id="PTHR24567:SF26">
    <property type="entry name" value="REGULATORY PROTEIN YEIL"/>
    <property type="match status" value="1"/>
</dbReference>
<dbReference type="Pfam" id="PF00027">
    <property type="entry name" value="cNMP_binding"/>
    <property type="match status" value="1"/>
</dbReference>
<dbReference type="SUPFAM" id="SSF51206">
    <property type="entry name" value="cAMP-binding domain-like"/>
    <property type="match status" value="1"/>
</dbReference>
<reference evidence="6 7" key="1">
    <citation type="journal article" date="2014" name="Genome Announc.">
        <title>Draft Genome Sequence of Lutibaculum baratangense Strain AMV1T, Isolated from a Mud Volcano in Andamans, India.</title>
        <authorList>
            <person name="Singh A."/>
            <person name="Sreenivas A."/>
            <person name="Sathyanarayana Reddy G."/>
            <person name="Pinnaka A.K."/>
            <person name="Shivaji S."/>
        </authorList>
    </citation>
    <scope>NUCLEOTIDE SEQUENCE [LARGE SCALE GENOMIC DNA]</scope>
    <source>
        <strain evidence="6 7">AMV1</strain>
    </source>
</reference>
<dbReference type="GO" id="GO:0005829">
    <property type="term" value="C:cytosol"/>
    <property type="evidence" value="ECO:0007669"/>
    <property type="project" value="TreeGrafter"/>
</dbReference>
<evidence type="ECO:0000259" key="5">
    <source>
        <dbReference type="PROSITE" id="PS51063"/>
    </source>
</evidence>
<evidence type="ECO:0000256" key="1">
    <source>
        <dbReference type="ARBA" id="ARBA00023015"/>
    </source>
</evidence>
<feature type="domain" description="HTH crp-type" evidence="5">
    <location>
        <begin position="147"/>
        <end position="215"/>
    </location>
</feature>
<evidence type="ECO:0000256" key="3">
    <source>
        <dbReference type="ARBA" id="ARBA00023163"/>
    </source>
</evidence>
<dbReference type="RefSeq" id="WP_023431729.1">
    <property type="nucleotide sequence ID" value="NZ_AWXZ01000018.1"/>
</dbReference>
<dbReference type="InterPro" id="IPR000595">
    <property type="entry name" value="cNMP-bd_dom"/>
</dbReference>
<keyword evidence="3" id="KW-0804">Transcription</keyword>
<dbReference type="InterPro" id="IPR012318">
    <property type="entry name" value="HTH_CRP"/>
</dbReference>
<name>V4RKA0_9HYPH</name>
<gene>
    <name evidence="6" type="ORF">N177_1587</name>
</gene>
<keyword evidence="1" id="KW-0805">Transcription regulation</keyword>
<dbReference type="OrthoDB" id="190787at2"/>
<dbReference type="PATRIC" id="fig|631454.5.peg.1568"/>
<dbReference type="CDD" id="cd00038">
    <property type="entry name" value="CAP_ED"/>
    <property type="match status" value="1"/>
</dbReference>
<keyword evidence="7" id="KW-1185">Reference proteome</keyword>
<dbReference type="NCBIfam" id="NF006901">
    <property type="entry name" value="PRK09392.1"/>
    <property type="match status" value="1"/>
</dbReference>
<dbReference type="EMBL" id="AWXZ01000018">
    <property type="protein sequence ID" value="ESR25754.1"/>
    <property type="molecule type" value="Genomic_DNA"/>
</dbReference>
<dbReference type="AlphaFoldDB" id="V4RKA0"/>
<dbReference type="PROSITE" id="PS51063">
    <property type="entry name" value="HTH_CRP_2"/>
    <property type="match status" value="1"/>
</dbReference>
<dbReference type="Gene3D" id="2.60.120.10">
    <property type="entry name" value="Jelly Rolls"/>
    <property type="match status" value="1"/>
</dbReference>
<dbReference type="InterPro" id="IPR050397">
    <property type="entry name" value="Env_Response_Regulators"/>
</dbReference>
<dbReference type="PROSITE" id="PS50042">
    <property type="entry name" value="CNMP_BINDING_3"/>
    <property type="match status" value="1"/>
</dbReference>
<dbReference type="eggNOG" id="COG0664">
    <property type="taxonomic scope" value="Bacteria"/>
</dbReference>
<dbReference type="InterPro" id="IPR036390">
    <property type="entry name" value="WH_DNA-bd_sf"/>
</dbReference>
<dbReference type="GO" id="GO:0003677">
    <property type="term" value="F:DNA binding"/>
    <property type="evidence" value="ECO:0007669"/>
    <property type="project" value="UniProtKB-KW"/>
</dbReference>
<dbReference type="SMART" id="SM00419">
    <property type="entry name" value="HTH_CRP"/>
    <property type="match status" value="1"/>
</dbReference>
<dbReference type="InterPro" id="IPR014710">
    <property type="entry name" value="RmlC-like_jellyroll"/>
</dbReference>
<organism evidence="6 7">
    <name type="scientific">Lutibaculum baratangense AMV1</name>
    <dbReference type="NCBI Taxonomy" id="631454"/>
    <lineage>
        <taxon>Bacteria</taxon>
        <taxon>Pseudomonadati</taxon>
        <taxon>Pseudomonadota</taxon>
        <taxon>Alphaproteobacteria</taxon>
        <taxon>Hyphomicrobiales</taxon>
        <taxon>Tepidamorphaceae</taxon>
        <taxon>Lutibaculum</taxon>
    </lineage>
</organism>
<dbReference type="Proteomes" id="UP000017819">
    <property type="component" value="Unassembled WGS sequence"/>
</dbReference>
<evidence type="ECO:0000259" key="4">
    <source>
        <dbReference type="PROSITE" id="PS50042"/>
    </source>
</evidence>
<feature type="domain" description="Cyclic nucleotide-binding" evidence="4">
    <location>
        <begin position="14"/>
        <end position="133"/>
    </location>
</feature>
<evidence type="ECO:0000256" key="2">
    <source>
        <dbReference type="ARBA" id="ARBA00023125"/>
    </source>
</evidence>
<dbReference type="STRING" id="631454.N177_1587"/>
<dbReference type="SUPFAM" id="SSF46785">
    <property type="entry name" value="Winged helix' DNA-binding domain"/>
    <property type="match status" value="1"/>
</dbReference>
<evidence type="ECO:0000313" key="6">
    <source>
        <dbReference type="EMBL" id="ESR25754.1"/>
    </source>
</evidence>
<dbReference type="Pfam" id="PF13545">
    <property type="entry name" value="HTH_Crp_2"/>
    <property type="match status" value="1"/>
</dbReference>
<protein>
    <submittedName>
        <fullName evidence="6">Transcriptional regulator, Crp/Fnr family</fullName>
    </submittedName>
</protein>
<dbReference type="PANTHER" id="PTHR24567">
    <property type="entry name" value="CRP FAMILY TRANSCRIPTIONAL REGULATORY PROTEIN"/>
    <property type="match status" value="1"/>
</dbReference>
<accession>V4RKA0</accession>
<keyword evidence="2" id="KW-0238">DNA-binding</keyword>
<dbReference type="InterPro" id="IPR018490">
    <property type="entry name" value="cNMP-bd_dom_sf"/>
</dbReference>
<dbReference type="Gene3D" id="1.10.10.10">
    <property type="entry name" value="Winged helix-like DNA-binding domain superfamily/Winged helix DNA-binding domain"/>
    <property type="match status" value="1"/>
</dbReference>
<comment type="caution">
    <text evidence="6">The sequence shown here is derived from an EMBL/GenBank/DDBJ whole genome shotgun (WGS) entry which is preliminary data.</text>
</comment>
<evidence type="ECO:0000313" key="7">
    <source>
        <dbReference type="Proteomes" id="UP000017819"/>
    </source>
</evidence>
<dbReference type="InterPro" id="IPR036388">
    <property type="entry name" value="WH-like_DNA-bd_sf"/>
</dbReference>
<dbReference type="GO" id="GO:0003700">
    <property type="term" value="F:DNA-binding transcription factor activity"/>
    <property type="evidence" value="ECO:0007669"/>
    <property type="project" value="TreeGrafter"/>
</dbReference>
<dbReference type="SMART" id="SM00100">
    <property type="entry name" value="cNMP"/>
    <property type="match status" value="1"/>
</dbReference>
<proteinExistence type="predicted"/>
<sequence>MRSEDLDHVRALSLFRDAREETFDMLVQSSFLQRFPAGLVLIEEAEPADFLHVVIDGAVEMFARNAGRETTLSFVYPIGTFILAAVLKDQVNLQSARTLERSRILMIPAASVREAMQADTSFMSAIVSELATGYRTAIKDLKNHKLRTGAERLANWILRLDVEQGGSGTVELGVEKRVLAARLGMTPENLSRAFTALKPHGVEVRGARVTLADPDRLRQLAQPNPIIDDYTT</sequence>